<feature type="domain" description="UBC core" evidence="13">
    <location>
        <begin position="4"/>
        <end position="157"/>
    </location>
</feature>
<dbReference type="PROSITE" id="PS00183">
    <property type="entry name" value="UBC_1"/>
    <property type="match status" value="1"/>
</dbReference>
<accession>A0A9W8ARV6</accession>
<dbReference type="Pfam" id="PF00179">
    <property type="entry name" value="UQ_con"/>
    <property type="match status" value="1"/>
</dbReference>
<evidence type="ECO:0000256" key="5">
    <source>
        <dbReference type="ARBA" id="ARBA00022786"/>
    </source>
</evidence>
<dbReference type="EMBL" id="JANBPY010001475">
    <property type="protein sequence ID" value="KAJ1959890.1"/>
    <property type="molecule type" value="Genomic_DNA"/>
</dbReference>
<evidence type="ECO:0000256" key="7">
    <source>
        <dbReference type="ARBA" id="ARBA00023242"/>
    </source>
</evidence>
<keyword evidence="4 12" id="KW-0547">Nucleotide-binding</keyword>
<evidence type="ECO:0000256" key="4">
    <source>
        <dbReference type="ARBA" id="ARBA00022741"/>
    </source>
</evidence>
<comment type="caution">
    <text evidence="14">The sequence shown here is derived from an EMBL/GenBank/DDBJ whole genome shotgun (WGS) entry which is preliminary data.</text>
</comment>
<dbReference type="SMART" id="SM00212">
    <property type="entry name" value="UBCc"/>
    <property type="match status" value="1"/>
</dbReference>
<dbReference type="OrthoDB" id="6600758at2759"/>
<name>A0A9W8ARV6_9FUNG</name>
<sequence length="158" mass="18167">MSGICKTRLMEERKQWRKDHPYGFYARPSRRDDGTLDMMKWQAGIPGKANTPWDKGVYKLVLLFPDEYPTKPPKCQFTPPLFHPNVYPSGTVCLSIINVDEDWKPGITIKQILLGIQDLLDNPNPNSPAQAEAYHLFKKSPEVYLKRVRQQANENIPA</sequence>
<comment type="similarity">
    <text evidence="12">Belongs to the ubiquitin-conjugating enzyme family.</text>
</comment>
<comment type="pathway">
    <text evidence="2">Protein modification; protein sumoylation.</text>
</comment>
<dbReference type="CDD" id="cd23798">
    <property type="entry name" value="UBCc_UBE2I"/>
    <property type="match status" value="1"/>
</dbReference>
<dbReference type="FunFam" id="3.10.110.10:FF:000035">
    <property type="entry name" value="SUMO-conjugating enzyme ubc9"/>
    <property type="match status" value="1"/>
</dbReference>
<feature type="active site" description="Glycyl thioester intermediate" evidence="11">
    <location>
        <position position="93"/>
    </location>
</feature>
<dbReference type="InterPro" id="IPR016135">
    <property type="entry name" value="UBQ-conjugating_enzyme/RWD"/>
</dbReference>
<gene>
    <name evidence="14" type="primary">hus5</name>
    <name evidence="14" type="ORF">IWQ62_004433</name>
</gene>
<dbReference type="PANTHER" id="PTHR24067">
    <property type="entry name" value="UBIQUITIN-CONJUGATING ENZYME E2"/>
    <property type="match status" value="1"/>
</dbReference>
<keyword evidence="15" id="KW-1185">Reference proteome</keyword>
<dbReference type="PROSITE" id="PS50127">
    <property type="entry name" value="UBC_2"/>
    <property type="match status" value="1"/>
</dbReference>
<evidence type="ECO:0000256" key="10">
    <source>
        <dbReference type="ARBA" id="ARBA00081544"/>
    </source>
</evidence>
<dbReference type="InterPro" id="IPR023313">
    <property type="entry name" value="UBQ-conjugating_AS"/>
</dbReference>
<organism evidence="14 15">
    <name type="scientific">Dispira parvispora</name>
    <dbReference type="NCBI Taxonomy" id="1520584"/>
    <lineage>
        <taxon>Eukaryota</taxon>
        <taxon>Fungi</taxon>
        <taxon>Fungi incertae sedis</taxon>
        <taxon>Zoopagomycota</taxon>
        <taxon>Kickxellomycotina</taxon>
        <taxon>Dimargaritomycetes</taxon>
        <taxon>Dimargaritales</taxon>
        <taxon>Dimargaritaceae</taxon>
        <taxon>Dispira</taxon>
    </lineage>
</organism>
<evidence type="ECO:0000256" key="11">
    <source>
        <dbReference type="PROSITE-ProRule" id="PRU10133"/>
    </source>
</evidence>
<evidence type="ECO:0000256" key="8">
    <source>
        <dbReference type="ARBA" id="ARBA00039165"/>
    </source>
</evidence>
<dbReference type="GO" id="GO:0005634">
    <property type="term" value="C:nucleus"/>
    <property type="evidence" value="ECO:0007669"/>
    <property type="project" value="UniProtKB-SubCell"/>
</dbReference>
<evidence type="ECO:0000256" key="12">
    <source>
        <dbReference type="RuleBase" id="RU362109"/>
    </source>
</evidence>
<evidence type="ECO:0000256" key="9">
    <source>
        <dbReference type="ARBA" id="ARBA00044296"/>
    </source>
</evidence>
<evidence type="ECO:0000313" key="15">
    <source>
        <dbReference type="Proteomes" id="UP001150925"/>
    </source>
</evidence>
<dbReference type="GO" id="GO:0005694">
    <property type="term" value="C:chromosome"/>
    <property type="evidence" value="ECO:0007669"/>
    <property type="project" value="UniProtKB-ARBA"/>
</dbReference>
<evidence type="ECO:0000256" key="3">
    <source>
        <dbReference type="ARBA" id="ARBA00022679"/>
    </source>
</evidence>
<dbReference type="GO" id="GO:0019787">
    <property type="term" value="F:ubiquitin-like protein transferase activity"/>
    <property type="evidence" value="ECO:0007669"/>
    <property type="project" value="UniProtKB-ARBA"/>
</dbReference>
<evidence type="ECO:0000313" key="14">
    <source>
        <dbReference type="EMBL" id="KAJ1959890.1"/>
    </source>
</evidence>
<comment type="subcellular location">
    <subcellularLocation>
        <location evidence="1">Nucleus</location>
    </subcellularLocation>
</comment>
<dbReference type="InterPro" id="IPR050113">
    <property type="entry name" value="Ub_conjugating_enzyme"/>
</dbReference>
<keyword evidence="5 12" id="KW-0833">Ubl conjugation pathway</keyword>
<keyword evidence="6 12" id="KW-0067">ATP-binding</keyword>
<protein>
    <recommendedName>
        <fullName evidence="8">SUMO-conjugating enzyme UBC9</fullName>
    </recommendedName>
    <alternativeName>
        <fullName evidence="9">Ubiquitin carrier protein 9</fullName>
    </alternativeName>
    <alternativeName>
        <fullName evidence="10">Ubiquitin-conjugating enzyme E2-18 kDa</fullName>
    </alternativeName>
</protein>
<evidence type="ECO:0000259" key="13">
    <source>
        <dbReference type="PROSITE" id="PS50127"/>
    </source>
</evidence>
<reference evidence="14" key="1">
    <citation type="submission" date="2022-07" db="EMBL/GenBank/DDBJ databases">
        <title>Phylogenomic reconstructions and comparative analyses of Kickxellomycotina fungi.</title>
        <authorList>
            <person name="Reynolds N.K."/>
            <person name="Stajich J.E."/>
            <person name="Barry K."/>
            <person name="Grigoriev I.V."/>
            <person name="Crous P."/>
            <person name="Smith M.E."/>
        </authorList>
    </citation>
    <scope>NUCLEOTIDE SEQUENCE</scope>
    <source>
        <strain evidence="14">RSA 1196</strain>
    </source>
</reference>
<evidence type="ECO:0000256" key="6">
    <source>
        <dbReference type="ARBA" id="ARBA00022840"/>
    </source>
</evidence>
<dbReference type="GO" id="GO:0016925">
    <property type="term" value="P:protein sumoylation"/>
    <property type="evidence" value="ECO:0007669"/>
    <property type="project" value="UniProtKB-ARBA"/>
</dbReference>
<dbReference type="GO" id="GO:0005524">
    <property type="term" value="F:ATP binding"/>
    <property type="evidence" value="ECO:0007669"/>
    <property type="project" value="UniProtKB-UniRule"/>
</dbReference>
<keyword evidence="7" id="KW-0539">Nucleus</keyword>
<keyword evidence="3" id="KW-0808">Transferase</keyword>
<dbReference type="Proteomes" id="UP001150925">
    <property type="component" value="Unassembled WGS sequence"/>
</dbReference>
<dbReference type="Gene3D" id="3.10.110.10">
    <property type="entry name" value="Ubiquitin Conjugating Enzyme"/>
    <property type="match status" value="1"/>
</dbReference>
<dbReference type="SUPFAM" id="SSF54495">
    <property type="entry name" value="UBC-like"/>
    <property type="match status" value="1"/>
</dbReference>
<evidence type="ECO:0000256" key="1">
    <source>
        <dbReference type="ARBA" id="ARBA00004123"/>
    </source>
</evidence>
<dbReference type="InterPro" id="IPR000608">
    <property type="entry name" value="UBC"/>
</dbReference>
<dbReference type="AlphaFoldDB" id="A0A9W8ARV6"/>
<proteinExistence type="inferred from homology"/>
<evidence type="ECO:0000256" key="2">
    <source>
        <dbReference type="ARBA" id="ARBA00004718"/>
    </source>
</evidence>